<evidence type="ECO:0000313" key="1">
    <source>
        <dbReference type="EMBL" id="AER59786.1"/>
    </source>
</evidence>
<sequence length="324" mass="36716">MFKKGMIVLVTGGNYEIDEIGDVLPQNGIAFLKNNHGRFRFDQLKPIEHAYSKGDKVVREDGEIDTIEDVSDSVPMHYADSNRCYLMSSGRWLREKDIKERTNAISTGDKVYLSRRFMEYWDLSHDIDVVDAVITDPDGTSMYHIVKNDFYFNSADIVDNRVSLKPYPVELNPGDVVELIPWSTRNGYGISESRYRRVVTIKDLYDENFTFDYGTTEYTLPQTSIVRKLPQIGDYVDATAARVTGYGVVGDKIALKLDQTNTDRVKLAHVTRVLAYHGLWYNEDSGVFVADVDKATKYYSVAQAAQGMAKVPVSIQSKIKSEVI</sequence>
<keyword evidence="2" id="KW-1185">Reference proteome</keyword>
<evidence type="ECO:0000313" key="2">
    <source>
        <dbReference type="Proteomes" id="UP000005879"/>
    </source>
</evidence>
<dbReference type="KEGG" id="vg:11294575"/>
<name>G8FV10_9CAUD</name>
<dbReference type="Proteomes" id="UP000005879">
    <property type="component" value="Segment"/>
</dbReference>
<reference evidence="1 2" key="1">
    <citation type="journal article" date="2012" name="Gene">
        <title>Genome sequence of the phage clP1, which infects the beer spoilage bacterium Pediococcus damnosus.</title>
        <authorList>
            <person name="Kelly D."/>
            <person name="O'Sullivan O."/>
            <person name="Mills S."/>
            <person name="McAuliffe O."/>
            <person name="Ross R.P."/>
            <person name="Neve H."/>
            <person name="Coffey A."/>
        </authorList>
    </citation>
    <scope>NUCLEOTIDE SEQUENCE [LARGE SCALE GENOMIC DNA]</scope>
</reference>
<organism evidence="1 2">
    <name type="scientific">Pediococcus phage cIP1</name>
    <dbReference type="NCBI Taxonomy" id="2681621"/>
    <lineage>
        <taxon>Viruses</taxon>
        <taxon>Duplodnaviria</taxon>
        <taxon>Heunggongvirae</taxon>
        <taxon>Uroviricota</taxon>
        <taxon>Caudoviricetes</taxon>
        <taxon>Coetzeevirus</taxon>
        <taxon>Coetzeevirus cIP1</taxon>
    </lineage>
</organism>
<protein>
    <submittedName>
        <fullName evidence="1">Uncharacterized protein</fullName>
    </submittedName>
</protein>
<accession>G8FV10</accession>
<dbReference type="EMBL" id="JN051154">
    <property type="protein sequence ID" value="AER59786.1"/>
    <property type="molecule type" value="Genomic_DNA"/>
</dbReference>
<proteinExistence type="predicted"/>
<dbReference type="GeneID" id="11294575"/>
<gene>
    <name evidence="1" type="ORF">clP1_027</name>
</gene>
<dbReference type="RefSeq" id="YP_004934192.1">
    <property type="nucleotide sequence ID" value="NC_016161.1"/>
</dbReference>